<evidence type="ECO:0000313" key="5">
    <source>
        <dbReference type="Proteomes" id="UP000070598"/>
    </source>
</evidence>
<keyword evidence="4" id="KW-1185">Reference proteome</keyword>
<dbReference type="Proteomes" id="UP000070659">
    <property type="component" value="Unassembled WGS sequence"/>
</dbReference>
<name>A0A132N5R7_9ACTN</name>
<dbReference type="AlphaFoldDB" id="A0A132N5R7"/>
<comment type="caution">
    <text evidence="2">The sequence shown here is derived from an EMBL/GenBank/DDBJ whole genome shotgun (WGS) entry which is preliminary data.</text>
</comment>
<dbReference type="EMBL" id="LAXD01000001">
    <property type="protein sequence ID" value="KWX01166.1"/>
    <property type="molecule type" value="Genomic_DNA"/>
</dbReference>
<dbReference type="Gene3D" id="3.40.50.1440">
    <property type="entry name" value="Tubulin/FtsZ, GTPase domain"/>
    <property type="match status" value="1"/>
</dbReference>
<evidence type="ECO:0000313" key="2">
    <source>
        <dbReference type="EMBL" id="KWX05433.1"/>
    </source>
</evidence>
<dbReference type="Proteomes" id="UP000070188">
    <property type="component" value="Unassembled WGS sequence"/>
</dbReference>
<sequence length="506" mass="55496">MVYEHEHGHEHGPVGDLSRIEAIRDRGVHRAGEHEGPFSLHVVGLGKAGANVIERLVSDPPEGFLSDPRTSFSALAIDIGDQELRPIRESAGRLPADRAQVRTVALPVLDRASLFGGLRRYREFLKMEYPRYYWNPNYEPWLPSDIPLPAAGEHFPRALAKAIYGVEYYQGGAVAEELDAFARRVAASEAMPIVCVIFGLAGGTGSGIVVELARHLSNIKLGRRAWVLGVGILPCEGDPDYTRDGVFFPAINELDCMVDAEKNKGVMAVWGDLYKNPFTAGFFAVPQNVVYDHTGDLAATHERIDAGLAAFLARDNSTHLYETLKLLNWLNVPADRWHPAVRAEQGERWLNLLAVGFDDAQPLGGLDLAGPVSSDYAEARLFGPAETLTEQRAARVREETAKTVKTAVEPGALTFPSTGQAETTLFVPHVSKLDLAAFVPAREAYDRLDWDEKLLRHSWLLDLGVLLCEPSTRFEGMGGECILGCACWVVVPHAAIRGEIKPAVRV</sequence>
<evidence type="ECO:0000313" key="6">
    <source>
        <dbReference type="Proteomes" id="UP000070659"/>
    </source>
</evidence>
<evidence type="ECO:0008006" key="7">
    <source>
        <dbReference type="Google" id="ProtNLM"/>
    </source>
</evidence>
<dbReference type="OrthoDB" id="580983at2"/>
<dbReference type="PATRIC" id="fig|1469144.10.peg.2378"/>
<gene>
    <name evidence="1" type="ORF">LI90_2194</name>
    <name evidence="3" type="ORF">TH66_02300</name>
    <name evidence="2" type="ORF">TR74_23760</name>
</gene>
<dbReference type="EMBL" id="JYIJ01000011">
    <property type="protein sequence ID" value="KWX05524.1"/>
    <property type="molecule type" value="Genomic_DNA"/>
</dbReference>
<dbReference type="RefSeq" id="WP_066887462.1">
    <property type="nucleotide sequence ID" value="NZ_JYIJ01000011.1"/>
</dbReference>
<dbReference type="Proteomes" id="UP000070598">
    <property type="component" value="Unassembled WGS sequence"/>
</dbReference>
<organism evidence="2 5">
    <name type="scientific">Carbonactinospora thermoautotrophica</name>
    <dbReference type="NCBI Taxonomy" id="1469144"/>
    <lineage>
        <taxon>Bacteria</taxon>
        <taxon>Bacillati</taxon>
        <taxon>Actinomycetota</taxon>
        <taxon>Actinomycetes</taxon>
        <taxon>Kitasatosporales</taxon>
        <taxon>Carbonactinosporaceae</taxon>
        <taxon>Carbonactinospora</taxon>
    </lineage>
</organism>
<dbReference type="SUPFAM" id="SSF52490">
    <property type="entry name" value="Tubulin nucleotide-binding domain-like"/>
    <property type="match status" value="1"/>
</dbReference>
<dbReference type="InterPro" id="IPR036525">
    <property type="entry name" value="Tubulin/FtsZ_GTPase_sf"/>
</dbReference>
<evidence type="ECO:0000313" key="1">
    <source>
        <dbReference type="EMBL" id="KWX01166.1"/>
    </source>
</evidence>
<accession>A0A132N5R7</accession>
<reference evidence="2 6" key="2">
    <citation type="submission" date="2015-02" db="EMBL/GenBank/DDBJ databases">
        <title>Physiological reanalysis, assessment of diazotrophy, and genome sequences of multiple isolates of Streptomyces thermoautotrophicus.</title>
        <authorList>
            <person name="MacKellar D.C."/>
            <person name="Lieber L."/>
            <person name="Norman J."/>
            <person name="Bolger A."/>
            <person name="Tobin C."/>
            <person name="Murray J.W."/>
            <person name="Prell J."/>
        </authorList>
    </citation>
    <scope>NUCLEOTIDE SEQUENCE [LARGE SCALE GENOMIC DNA]</scope>
    <source>
        <strain evidence="2 6">UBT1</strain>
    </source>
</reference>
<reference evidence="5" key="1">
    <citation type="submission" date="2015-02" db="EMBL/GenBank/DDBJ databases">
        <title>Physiological reanalysis, assessment of diazotrophy, and genome sequences of multiple isolates of Streptomyces thermoautotrophicus.</title>
        <authorList>
            <person name="MacKellar D.C."/>
            <person name="Lieber L."/>
            <person name="Norman J."/>
            <person name="Bolger A."/>
            <person name="Tobin C."/>
            <person name="Murray J.W."/>
            <person name="Friesen M."/>
            <person name="Prell J."/>
        </authorList>
    </citation>
    <scope>NUCLEOTIDE SEQUENCE [LARGE SCALE GENOMIC DNA]</scope>
    <source>
        <strain evidence="5">UBT1</strain>
    </source>
</reference>
<evidence type="ECO:0000313" key="3">
    <source>
        <dbReference type="EMBL" id="KWX05524.1"/>
    </source>
</evidence>
<reference evidence="4" key="3">
    <citation type="submission" date="2015-04" db="EMBL/GenBank/DDBJ databases">
        <title>Physiological reanalysis, assessment of diazotrophy, and genome sequences of multiple isolates of Streptomyces thermoautotrophicus.</title>
        <authorList>
            <person name="MacKellar D.C."/>
            <person name="Lieber L."/>
            <person name="Norman J."/>
            <person name="Bolger A."/>
            <person name="Tobin C."/>
            <person name="Murray J.W."/>
            <person name="Chang R."/>
            <person name="Ford T."/>
            <person name="Nguyen P.Q."/>
            <person name="Woodward J."/>
            <person name="Permingeat H."/>
            <person name="Joshi N.S."/>
            <person name="Silver P.A."/>
            <person name="Usadel B."/>
            <person name="Rutherford A.W."/>
            <person name="Friesen M."/>
            <person name="Prell J."/>
        </authorList>
    </citation>
    <scope>NUCLEOTIDE SEQUENCE [LARGE SCALE GENOMIC DNA]</scope>
    <source>
        <strain evidence="4">H1</strain>
    </source>
</reference>
<dbReference type="EMBL" id="JYIK01001119">
    <property type="protein sequence ID" value="KWX05433.1"/>
    <property type="molecule type" value="Genomic_DNA"/>
</dbReference>
<proteinExistence type="predicted"/>
<evidence type="ECO:0000313" key="4">
    <source>
        <dbReference type="Proteomes" id="UP000070188"/>
    </source>
</evidence>
<protein>
    <recommendedName>
        <fullName evidence="7">Tubulin-like protein</fullName>
    </recommendedName>
</protein>
<reference evidence="1" key="4">
    <citation type="submission" date="2015-04" db="EMBL/GenBank/DDBJ databases">
        <title>Physiological reanalysis, assessment of diazotrophy, and genome sequences of multiple isolates of Streptomyces thermoautotrophicus.</title>
        <authorList>
            <person name="MacKellar D.C."/>
            <person name="Lieber L."/>
            <person name="Norman J."/>
            <person name="Bolger A."/>
            <person name="Tobin C."/>
            <person name="Murray J.W."/>
            <person name="Woodward J."/>
            <person name="Friesen M."/>
            <person name="Prell J."/>
        </authorList>
    </citation>
    <scope>NUCLEOTIDE SEQUENCE [LARGE SCALE GENOMIC DNA]</scope>
    <source>
        <strain evidence="1">H1</strain>
    </source>
</reference>